<dbReference type="SUPFAM" id="SSF53335">
    <property type="entry name" value="S-adenosyl-L-methionine-dependent methyltransferases"/>
    <property type="match status" value="1"/>
</dbReference>
<comment type="caution">
    <text evidence="2">The sequence shown here is derived from an EMBL/GenBank/DDBJ whole genome shotgun (WGS) entry which is preliminary data.</text>
</comment>
<dbReference type="Pfam" id="PF13649">
    <property type="entry name" value="Methyltransf_25"/>
    <property type="match status" value="1"/>
</dbReference>
<dbReference type="InterPro" id="IPR029063">
    <property type="entry name" value="SAM-dependent_MTases_sf"/>
</dbReference>
<evidence type="ECO:0000313" key="3">
    <source>
        <dbReference type="Proteomes" id="UP000609064"/>
    </source>
</evidence>
<dbReference type="AlphaFoldDB" id="A0A917DSZ2"/>
<gene>
    <name evidence="2" type="ORF">GCM10011514_35350</name>
</gene>
<dbReference type="RefSeq" id="WP_188767863.1">
    <property type="nucleotide sequence ID" value="NZ_BMKK01000007.1"/>
</dbReference>
<keyword evidence="3" id="KW-1185">Reference proteome</keyword>
<dbReference type="InterPro" id="IPR041698">
    <property type="entry name" value="Methyltransf_25"/>
</dbReference>
<accession>A0A917DSZ2</accession>
<protein>
    <recommendedName>
        <fullName evidence="1">Methyltransferase domain-containing protein</fullName>
    </recommendedName>
</protein>
<feature type="domain" description="Methyltransferase" evidence="1">
    <location>
        <begin position="109"/>
        <end position="201"/>
    </location>
</feature>
<evidence type="ECO:0000313" key="2">
    <source>
        <dbReference type="EMBL" id="GGD68149.1"/>
    </source>
</evidence>
<name>A0A917DSZ2_9BACT</name>
<dbReference type="EMBL" id="BMKK01000007">
    <property type="protein sequence ID" value="GGD68149.1"/>
    <property type="molecule type" value="Genomic_DNA"/>
</dbReference>
<reference evidence="2" key="2">
    <citation type="submission" date="2020-09" db="EMBL/GenBank/DDBJ databases">
        <authorList>
            <person name="Sun Q."/>
            <person name="Zhou Y."/>
        </authorList>
    </citation>
    <scope>NUCLEOTIDE SEQUENCE</scope>
    <source>
        <strain evidence="2">CGMCC 1.15958</strain>
    </source>
</reference>
<reference evidence="2" key="1">
    <citation type="journal article" date="2014" name="Int. J. Syst. Evol. Microbiol.">
        <title>Complete genome sequence of Corynebacterium casei LMG S-19264T (=DSM 44701T), isolated from a smear-ripened cheese.</title>
        <authorList>
            <consortium name="US DOE Joint Genome Institute (JGI-PGF)"/>
            <person name="Walter F."/>
            <person name="Albersmeier A."/>
            <person name="Kalinowski J."/>
            <person name="Ruckert C."/>
        </authorList>
    </citation>
    <scope>NUCLEOTIDE SEQUENCE</scope>
    <source>
        <strain evidence="2">CGMCC 1.15958</strain>
    </source>
</reference>
<evidence type="ECO:0000259" key="1">
    <source>
        <dbReference type="Pfam" id="PF13649"/>
    </source>
</evidence>
<sequence length="281" mass="32541">MNFKTRSYQPELLDNDEIPTEDLYQNLRELDFINSYLGGHSVVLDGIRHFINSIHNKYTDNTIQLNNSINSNKNINSEFTQKTINTNQSKNSIIPVNNIFSNISEKLKICEIGSGGGDNLRAISRFLSQKSISHSLGGVDLKEDCVRFAENFETQNTTINYEIADYQLATFPDGKPHIIFNSLFCHHFKDEDLVKMLQWMQKNAQVGFVIADLHRHPLAYYSIKWLTAIFSKSYLVKNDAPLSVLRGFSRKEWVILLEKAGIKNYKIKWKWAFRWLILVEN</sequence>
<dbReference type="Proteomes" id="UP000609064">
    <property type="component" value="Unassembled WGS sequence"/>
</dbReference>
<organism evidence="2 3">
    <name type="scientific">Emticicia aquatilis</name>
    <dbReference type="NCBI Taxonomy" id="1537369"/>
    <lineage>
        <taxon>Bacteria</taxon>
        <taxon>Pseudomonadati</taxon>
        <taxon>Bacteroidota</taxon>
        <taxon>Cytophagia</taxon>
        <taxon>Cytophagales</taxon>
        <taxon>Leadbetterellaceae</taxon>
        <taxon>Emticicia</taxon>
    </lineage>
</organism>
<dbReference type="CDD" id="cd02440">
    <property type="entry name" value="AdoMet_MTases"/>
    <property type="match status" value="1"/>
</dbReference>
<proteinExistence type="predicted"/>
<dbReference type="Gene3D" id="3.40.50.150">
    <property type="entry name" value="Vaccinia Virus protein VP39"/>
    <property type="match status" value="1"/>
</dbReference>